<keyword evidence="7 10" id="KW-0067">ATP-binding</keyword>
<reference evidence="11 12" key="1">
    <citation type="submission" date="2018-01" db="EMBL/GenBank/DDBJ databases">
        <title>Denitrification phenotypes of diverse strains of Pseudomonas stutzeri.</title>
        <authorList>
            <person name="Milligan D.A."/>
            <person name="Bergaust L."/>
            <person name="Bakken L.R."/>
            <person name="Frostegard A."/>
        </authorList>
    </citation>
    <scope>NUCLEOTIDE SEQUENCE [LARGE SCALE GENOMIC DNA]</scope>
    <source>
        <strain evidence="11 12">DSM 50238</strain>
    </source>
</reference>
<evidence type="ECO:0000256" key="3">
    <source>
        <dbReference type="ARBA" id="ARBA00012054"/>
    </source>
</evidence>
<keyword evidence="5 10" id="KW-0547">Nucleotide-binding</keyword>
<keyword evidence="4 10" id="KW-0808">Transferase</keyword>
<protein>
    <recommendedName>
        <fullName evidence="3 10">Gluconokinase</fullName>
        <ecNumber evidence="3 10">2.7.1.12</ecNumber>
    </recommendedName>
</protein>
<evidence type="ECO:0000256" key="1">
    <source>
        <dbReference type="ARBA" id="ARBA00004761"/>
    </source>
</evidence>
<sequence length="186" mass="20188">MTASAREPTLVVMGVSGCGKTQTSRALAAELGVRYIEADDFHPTENLAQMRAGLPLADAQRIGWLQALGDEMRRAVDDGCGFVLACSALRRSYRQVLRDAVPGLRFVHLVVDPETARQRVGARVGHFMPGSLVDSQFATLESPAGEPGVLSVDARQPPEEVRQRIIDWLRGEGSMLAARPARPDAR</sequence>
<organism evidence="11 12">
    <name type="scientific">Stutzerimonas degradans</name>
    <dbReference type="NCBI Taxonomy" id="2968968"/>
    <lineage>
        <taxon>Bacteria</taxon>
        <taxon>Pseudomonadati</taxon>
        <taxon>Pseudomonadota</taxon>
        <taxon>Gammaproteobacteria</taxon>
        <taxon>Pseudomonadales</taxon>
        <taxon>Pseudomonadaceae</taxon>
        <taxon>Stutzerimonas</taxon>
    </lineage>
</organism>
<accession>A0A8E2U4P8</accession>
<dbReference type="PANTHER" id="PTHR43442">
    <property type="entry name" value="GLUCONOKINASE-RELATED"/>
    <property type="match status" value="1"/>
</dbReference>
<dbReference type="PROSITE" id="PS51257">
    <property type="entry name" value="PROKAR_LIPOPROTEIN"/>
    <property type="match status" value="1"/>
</dbReference>
<comment type="caution">
    <text evidence="11">The sequence shown here is derived from an EMBL/GenBank/DDBJ whole genome shotgun (WGS) entry which is preliminary data.</text>
</comment>
<dbReference type="GO" id="GO:0005737">
    <property type="term" value="C:cytoplasm"/>
    <property type="evidence" value="ECO:0007669"/>
    <property type="project" value="TreeGrafter"/>
</dbReference>
<dbReference type="EMBL" id="POUK01000003">
    <property type="protein sequence ID" value="PNF76694.1"/>
    <property type="molecule type" value="Genomic_DNA"/>
</dbReference>
<evidence type="ECO:0000256" key="10">
    <source>
        <dbReference type="RuleBase" id="RU363066"/>
    </source>
</evidence>
<comment type="pathway">
    <text evidence="1">Carbohydrate acid metabolism.</text>
</comment>
<dbReference type="CDD" id="cd02021">
    <property type="entry name" value="GntK"/>
    <property type="match status" value="1"/>
</dbReference>
<evidence type="ECO:0000256" key="7">
    <source>
        <dbReference type="ARBA" id="ARBA00022840"/>
    </source>
</evidence>
<keyword evidence="12" id="KW-1185">Reference proteome</keyword>
<comment type="catalytic activity">
    <reaction evidence="9 10">
        <text>D-gluconate + ATP = 6-phospho-D-gluconate + ADP + H(+)</text>
        <dbReference type="Rhea" id="RHEA:19433"/>
        <dbReference type="ChEBI" id="CHEBI:15378"/>
        <dbReference type="ChEBI" id="CHEBI:18391"/>
        <dbReference type="ChEBI" id="CHEBI:30616"/>
        <dbReference type="ChEBI" id="CHEBI:58759"/>
        <dbReference type="ChEBI" id="CHEBI:456216"/>
        <dbReference type="EC" id="2.7.1.12"/>
    </reaction>
</comment>
<evidence type="ECO:0000256" key="8">
    <source>
        <dbReference type="ARBA" id="ARBA00023064"/>
    </source>
</evidence>
<evidence type="ECO:0000256" key="5">
    <source>
        <dbReference type="ARBA" id="ARBA00022741"/>
    </source>
</evidence>
<evidence type="ECO:0000256" key="9">
    <source>
        <dbReference type="ARBA" id="ARBA00048090"/>
    </source>
</evidence>
<dbReference type="FunFam" id="3.40.50.300:FF:000522">
    <property type="entry name" value="Gluconokinase"/>
    <property type="match status" value="1"/>
</dbReference>
<dbReference type="GO" id="GO:0046316">
    <property type="term" value="F:gluconokinase activity"/>
    <property type="evidence" value="ECO:0007669"/>
    <property type="project" value="UniProtKB-EC"/>
</dbReference>
<dbReference type="Proteomes" id="UP000235881">
    <property type="component" value="Unassembled WGS sequence"/>
</dbReference>
<evidence type="ECO:0000256" key="2">
    <source>
        <dbReference type="ARBA" id="ARBA00008420"/>
    </source>
</evidence>
<dbReference type="AlphaFoldDB" id="A0A8E2U4P8"/>
<dbReference type="InterPro" id="IPR027417">
    <property type="entry name" value="P-loop_NTPase"/>
</dbReference>
<evidence type="ECO:0000313" key="12">
    <source>
        <dbReference type="Proteomes" id="UP000235881"/>
    </source>
</evidence>
<keyword evidence="6 10" id="KW-0418">Kinase</keyword>
<evidence type="ECO:0000256" key="4">
    <source>
        <dbReference type="ARBA" id="ARBA00022679"/>
    </source>
</evidence>
<evidence type="ECO:0000256" key="6">
    <source>
        <dbReference type="ARBA" id="ARBA00022777"/>
    </source>
</evidence>
<name>A0A8E2U4P8_9GAMM</name>
<dbReference type="PANTHER" id="PTHR43442:SF3">
    <property type="entry name" value="GLUCONOKINASE-RELATED"/>
    <property type="match status" value="1"/>
</dbReference>
<dbReference type="InterPro" id="IPR006001">
    <property type="entry name" value="Therm_gnt_kin"/>
</dbReference>
<dbReference type="NCBIfam" id="TIGR01313">
    <property type="entry name" value="therm_gnt_kin"/>
    <property type="match status" value="1"/>
</dbReference>
<dbReference type="Gene3D" id="3.40.50.300">
    <property type="entry name" value="P-loop containing nucleotide triphosphate hydrolases"/>
    <property type="match status" value="1"/>
</dbReference>
<dbReference type="GO" id="GO:0005524">
    <property type="term" value="F:ATP binding"/>
    <property type="evidence" value="ECO:0007669"/>
    <property type="project" value="UniProtKB-KW"/>
</dbReference>
<keyword evidence="8" id="KW-0311">Gluconate utilization</keyword>
<evidence type="ECO:0000313" key="11">
    <source>
        <dbReference type="EMBL" id="PNF76694.1"/>
    </source>
</evidence>
<proteinExistence type="inferred from homology"/>
<dbReference type="SUPFAM" id="SSF52540">
    <property type="entry name" value="P-loop containing nucleoside triphosphate hydrolases"/>
    <property type="match status" value="1"/>
</dbReference>
<comment type="similarity">
    <text evidence="2 10">Belongs to the gluconokinase GntK/GntV family.</text>
</comment>
<dbReference type="Pfam" id="PF13671">
    <property type="entry name" value="AAA_33"/>
    <property type="match status" value="1"/>
</dbReference>
<dbReference type="EC" id="2.7.1.12" evidence="3 10"/>
<gene>
    <name evidence="11" type="ORF">CXK95_09810</name>
</gene>
<dbReference type="GO" id="GO:0019521">
    <property type="term" value="P:D-gluconate metabolic process"/>
    <property type="evidence" value="ECO:0007669"/>
    <property type="project" value="UniProtKB-KW"/>
</dbReference>